<comment type="function">
    <text evidence="6">Maltosyltransferase that uses maltose 1-phosphate (M1P) as the sugar donor to elongate linear or branched alpha-(1-&gt;4)-glucans. Is involved in a branched alpha-glucan biosynthetic pathway from trehalose, together with TreS, Mak and GlgB.</text>
</comment>
<evidence type="ECO:0000313" key="8">
    <source>
        <dbReference type="EMBL" id="QQP87937.1"/>
    </source>
</evidence>
<comment type="subunit">
    <text evidence="1 6">Homodimer.</text>
</comment>
<feature type="binding site" evidence="6">
    <location>
        <position position="844"/>
    </location>
    <ligand>
        <name>alpha-maltose 1-phosphate</name>
        <dbReference type="ChEBI" id="CHEBI:63576"/>
    </ligand>
</feature>
<dbReference type="CDD" id="cd11344">
    <property type="entry name" value="AmyAc_GlgE_like"/>
    <property type="match status" value="1"/>
</dbReference>
<dbReference type="Pfam" id="PF21702">
    <property type="entry name" value="GLGE_C"/>
    <property type="match status" value="1"/>
</dbReference>
<name>A0ABX7B1D8_9PROT</name>
<dbReference type="SUPFAM" id="SSF51445">
    <property type="entry name" value="(Trans)glycosidases"/>
    <property type="match status" value="2"/>
</dbReference>
<feature type="active site" description="Nucleophile" evidence="6">
    <location>
        <position position="843"/>
    </location>
</feature>
<evidence type="ECO:0000256" key="3">
    <source>
        <dbReference type="ARBA" id="ARBA00022679"/>
    </source>
</evidence>
<dbReference type="Gene3D" id="2.60.40.1180">
    <property type="entry name" value="Golgi alpha-mannosidase II"/>
    <property type="match status" value="1"/>
</dbReference>
<protein>
    <recommendedName>
        <fullName evidence="6">Alpha-1,4-glucan:maltose-1-phosphate maltosyltransferase</fullName>
        <shortName evidence="6">GMPMT</shortName>
        <ecNumber evidence="6">2.4.99.16</ecNumber>
    </recommendedName>
    <alternativeName>
        <fullName evidence="6">(1-&gt;4)-alpha-D-glucan:maltose-1-phosphate alpha-D-maltosyltransferase</fullName>
    </alternativeName>
</protein>
<dbReference type="InterPro" id="IPR017853">
    <property type="entry name" value="GH"/>
</dbReference>
<dbReference type="HAMAP" id="MF_02124">
    <property type="entry name" value="GlgE"/>
    <property type="match status" value="1"/>
</dbReference>
<dbReference type="Pfam" id="PF00128">
    <property type="entry name" value="Alpha-amylase"/>
    <property type="match status" value="1"/>
</dbReference>
<evidence type="ECO:0000256" key="6">
    <source>
        <dbReference type="HAMAP-Rule" id="MF_02124"/>
    </source>
</evidence>
<dbReference type="Pfam" id="PF14701">
    <property type="entry name" value="hDGE_amylase"/>
    <property type="match status" value="1"/>
</dbReference>
<feature type="binding site" evidence="6">
    <location>
        <position position="772"/>
    </location>
    <ligand>
        <name>alpha-maltose 1-phosphate</name>
        <dbReference type="ChEBI" id="CHEBI:63576"/>
    </ligand>
</feature>
<dbReference type="InterPro" id="IPR006047">
    <property type="entry name" value="GH13_cat_dom"/>
</dbReference>
<organism evidence="8 9">
    <name type="scientific">Skermanella cutis</name>
    <dbReference type="NCBI Taxonomy" id="2775420"/>
    <lineage>
        <taxon>Bacteria</taxon>
        <taxon>Pseudomonadati</taxon>
        <taxon>Pseudomonadota</taxon>
        <taxon>Alphaproteobacteria</taxon>
        <taxon>Rhodospirillales</taxon>
        <taxon>Azospirillaceae</taxon>
        <taxon>Skermanella</taxon>
    </lineage>
</organism>
<dbReference type="EMBL" id="CP067420">
    <property type="protein sequence ID" value="QQP87937.1"/>
    <property type="molecule type" value="Genomic_DNA"/>
</dbReference>
<comment type="similarity">
    <text evidence="6">Belongs to the glycosyl hydrolase 13 family. GlgE subfamily.</text>
</comment>
<dbReference type="Gene3D" id="1.20.58.80">
    <property type="entry name" value="Phosphotransferase system, lactose/cellobiose-type IIA subunit"/>
    <property type="match status" value="1"/>
</dbReference>
<evidence type="ECO:0000259" key="7">
    <source>
        <dbReference type="SMART" id="SM00642"/>
    </source>
</evidence>
<dbReference type="InterPro" id="IPR013780">
    <property type="entry name" value="Glyco_hydro_b"/>
</dbReference>
<keyword evidence="4 6" id="KW-0119">Carbohydrate metabolism</keyword>
<evidence type="ECO:0000256" key="4">
    <source>
        <dbReference type="ARBA" id="ARBA00023277"/>
    </source>
</evidence>
<evidence type="ECO:0000256" key="1">
    <source>
        <dbReference type="ARBA" id="ARBA00011738"/>
    </source>
</evidence>
<feature type="binding site" evidence="6">
    <location>
        <position position="807"/>
    </location>
    <ligand>
        <name>alpha-maltose 1-phosphate</name>
        <dbReference type="ChEBI" id="CHEBI:63576"/>
    </ligand>
</feature>
<dbReference type="RefSeq" id="WP_201072194.1">
    <property type="nucleotide sequence ID" value="NZ_CP067420.1"/>
</dbReference>
<feature type="domain" description="Glycosyl hydrolase family 13 catalytic" evidence="7">
    <location>
        <begin position="664"/>
        <end position="1008"/>
    </location>
</feature>
<accession>A0ABX7B1D8</accession>
<dbReference type="Gene3D" id="3.20.20.80">
    <property type="entry name" value="Glycosidases"/>
    <property type="match status" value="2"/>
</dbReference>
<dbReference type="InterPro" id="IPR026585">
    <property type="entry name" value="GlgE"/>
</dbReference>
<keyword evidence="3 6" id="KW-0808">Transferase</keyword>
<evidence type="ECO:0000313" key="9">
    <source>
        <dbReference type="Proteomes" id="UP000595197"/>
    </source>
</evidence>
<dbReference type="InterPro" id="IPR032792">
    <property type="entry name" value="AGL_glucanoTrfase"/>
</dbReference>
<dbReference type="EC" id="2.4.99.16" evidence="6"/>
<dbReference type="InterPro" id="IPR021828">
    <property type="entry name" value="GlgE_dom_N/S"/>
</dbReference>
<comment type="catalytic activity">
    <reaction evidence="5 6">
        <text>alpha-maltose 1-phosphate + [(1-&gt;4)-alpha-D-glucosyl](n) = [(1-&gt;4)-alpha-D-glucosyl](n+2) + phosphate</text>
        <dbReference type="Rhea" id="RHEA:42692"/>
        <dbReference type="Rhea" id="RHEA-COMP:9584"/>
        <dbReference type="Rhea" id="RHEA-COMP:10183"/>
        <dbReference type="ChEBI" id="CHEBI:15444"/>
        <dbReference type="ChEBI" id="CHEBI:43474"/>
        <dbReference type="ChEBI" id="CHEBI:63576"/>
        <dbReference type="EC" id="2.4.99.16"/>
    </reaction>
</comment>
<feature type="site" description="Transition state stabilizer" evidence="6">
    <location>
        <position position="930"/>
    </location>
</feature>
<dbReference type="Pfam" id="PF11896">
    <property type="entry name" value="GlgE_dom_N_S"/>
    <property type="match status" value="1"/>
</dbReference>
<feature type="binding site" evidence="6">
    <location>
        <begin position="983"/>
        <end position="984"/>
    </location>
    <ligand>
        <name>alpha-maltose 1-phosphate</name>
        <dbReference type="ChEBI" id="CHEBI:63576"/>
    </ligand>
</feature>
<reference evidence="8" key="1">
    <citation type="submission" date="2021-02" db="EMBL/GenBank/DDBJ databases">
        <title>Skermanella TT6 skin isolate.</title>
        <authorList>
            <person name="Lee K."/>
            <person name="Ganzorig M."/>
        </authorList>
    </citation>
    <scope>NUCLEOTIDE SEQUENCE</scope>
    <source>
        <strain evidence="8">TT6</strain>
    </source>
</reference>
<dbReference type="InterPro" id="IPR013783">
    <property type="entry name" value="Ig-like_fold"/>
</dbReference>
<evidence type="ECO:0000256" key="5">
    <source>
        <dbReference type="ARBA" id="ARBA00048735"/>
    </source>
</evidence>
<keyword evidence="9" id="KW-1185">Reference proteome</keyword>
<dbReference type="SMART" id="SM00642">
    <property type="entry name" value="Aamy"/>
    <property type="match status" value="1"/>
</dbReference>
<gene>
    <name evidence="6" type="primary">glgE</name>
    <name evidence="8" type="ORF">IGS68_17890</name>
</gene>
<keyword evidence="2 6" id="KW-0328">Glycosyltransferase</keyword>
<proteinExistence type="inferred from homology"/>
<sequence length="1118" mass="127286">MTLGPRIYNLFPLLVGSVHDWSGHLARIAGMQFDWVFLNPIHYPGFSGSLYAVKDPYRLHDRFQGGASEHPDDLIRGFCRNAREKGLRVMLDLVVNHTAKDAVLAEQHPDWYRREADGSLYSPRAVDPVDPSNVTIWGDLAELDYENEQARAGLVEYWANYVRHHVGLGVKGFRCDAAYQVPASVWRALIDAAHEVDGEVEFYAETLGCTIEQVDALGDAGFDYLFNSAKWWDFQAPWLLDQYNQFRHIAPSVAFPESHDTDRLAADVGSQDRERLAAHLKMRYLFSACFSSGVMMPVGYEYGFTRKMDVVKTTPEDWEEPKVDISQFVADVNAMRAATPAFNVEGPQFRITAPHSPLVGLCRKGAGDVDDCAVILINPDENRSHTIDPGPLLAATGGQFDGFRDVTPQCSPQLFRPGEPIVLAPLEMRVFRGNPEARAKVSNGVDSAERKEASGRLLESLAADRIAIEAIYPELDGGRFAIKREVGDVLEVWADVFSDGHEKINACLKYRVQGDDAWHEEPLVFFDNDRWTGRIPLTQNGRYWYTVEAWRDLFETWRGDFIKKRDAGQVISLELIEGRELVERAAAKATGPDREVMDTTLNRLAHGGEDGGRADDELATRLLLSNDLHIAMRRSGERTNRSRYKSELECFVDRTAARYAAWYEVFPRSMSDDPNRHGTFDDVIKKLPYVRDMGFDVLYFTPIHPIGRTFRKGRNNTLNAGEGDVGSPYAIGSDEGGHDALHPELGSFEDFERLVKAAHSHGLEIAIDFAIQCSPDHPWIKQHPEWFDWRPDGTIKYAENPPKKYQDIVNVHFYRGAMPDIWYALRDVVLFWADRGVKIFRVDNPHTKPLPFWEWMIREVQDRHPDALFLAEAFTKPKMMKRLAKVGFTQSYSYFTWRNFKQEITDYLVELTSLEPKEYMRANFFANTPDINPPILQTGGPAAFKMRAVLASTLSSVYGLYSGYELCEGAPIPGKEEYLNSEKYEIKAWDWDRPGNIRSYITRINKIRRENPALHEYDNLRFYNAFDDNILYYGKMTPNKDNFILIAANLDPHNAHGATIEVPLWELGLPDSAHVEVEDLFTGGRFFWYGKLQQIHLDPFNNPCGIWRIIPPGLGLRT</sequence>
<dbReference type="PANTHER" id="PTHR47786">
    <property type="entry name" value="ALPHA-1,4-GLUCAN:MALTOSE-1-PHOSPHATE MALTOSYLTRANSFERASE"/>
    <property type="match status" value="1"/>
</dbReference>
<evidence type="ECO:0000256" key="2">
    <source>
        <dbReference type="ARBA" id="ARBA00022676"/>
    </source>
</evidence>
<feature type="active site" description="Proton donor" evidence="6">
    <location>
        <position position="872"/>
    </location>
</feature>
<dbReference type="InterPro" id="IPR049171">
    <property type="entry name" value="GLGE_C"/>
</dbReference>
<feature type="binding site" evidence="6">
    <location>
        <position position="712"/>
    </location>
    <ligand>
        <name>alpha-maltose 1-phosphate</name>
        <dbReference type="ChEBI" id="CHEBI:63576"/>
    </ligand>
</feature>
<dbReference type="PANTHER" id="PTHR47786:SF2">
    <property type="entry name" value="GLYCOSYL HYDROLASE FAMILY 13 CATALYTIC DOMAIN-CONTAINING PROTEIN"/>
    <property type="match status" value="1"/>
</dbReference>
<dbReference type="Proteomes" id="UP000595197">
    <property type="component" value="Chromosome"/>
</dbReference>
<dbReference type="Gene3D" id="2.60.40.10">
    <property type="entry name" value="Immunoglobulins"/>
    <property type="match status" value="1"/>
</dbReference>